<dbReference type="InterPro" id="IPR006633">
    <property type="entry name" value="Carb-bd_sugar_hydrolysis-dom"/>
</dbReference>
<dbReference type="Pfam" id="PF05048">
    <property type="entry name" value="NosD"/>
    <property type="match status" value="1"/>
</dbReference>
<dbReference type="NCBIfam" id="TIGR03804">
    <property type="entry name" value="para_beta_helix"/>
    <property type="match status" value="2"/>
</dbReference>
<protein>
    <submittedName>
        <fullName evidence="2">Nitrous oxide reductase family maturation protein NosD</fullName>
    </submittedName>
</protein>
<comment type="caution">
    <text evidence="2">The sequence shown here is derived from an EMBL/GenBank/DDBJ whole genome shotgun (WGS) entry which is preliminary data.</text>
</comment>
<dbReference type="SMART" id="SM00710">
    <property type="entry name" value="PbH1"/>
    <property type="match status" value="9"/>
</dbReference>
<dbReference type="InterPro" id="IPR022441">
    <property type="entry name" value="Para_beta_helix_rpt-2"/>
</dbReference>
<dbReference type="Proteomes" id="UP001596547">
    <property type="component" value="Unassembled WGS sequence"/>
</dbReference>
<proteinExistence type="predicted"/>
<dbReference type="NCBIfam" id="TIGR04247">
    <property type="entry name" value="NosD_copper_fam"/>
    <property type="match status" value="1"/>
</dbReference>
<evidence type="ECO:0000259" key="1">
    <source>
        <dbReference type="SMART" id="SM00722"/>
    </source>
</evidence>
<reference evidence="2 3" key="1">
    <citation type="journal article" date="2019" name="Int. J. Syst. Evol. Microbiol.">
        <title>The Global Catalogue of Microorganisms (GCM) 10K type strain sequencing project: providing services to taxonomists for standard genome sequencing and annotation.</title>
        <authorList>
            <consortium name="The Broad Institute Genomics Platform"/>
            <consortium name="The Broad Institute Genome Sequencing Center for Infectious Disease"/>
            <person name="Wu L."/>
            <person name="Ma J."/>
        </authorList>
    </citation>
    <scope>NUCLEOTIDE SEQUENCE [LARGE SCALE GENOMIC DNA]</scope>
    <source>
        <strain evidence="2 3">PSR21</strain>
    </source>
</reference>
<dbReference type="InterPro" id="IPR011050">
    <property type="entry name" value="Pectin_lyase_fold/virulence"/>
</dbReference>
<dbReference type="RefSeq" id="WP_276304143.1">
    <property type="nucleotide sequence ID" value="NZ_CP119992.1"/>
</dbReference>
<sequence length="459" mass="49351">MGDDVERGFVLLAVAVVVAVVVASLAAPGSASPDDALAFDPGVPAEYAFDEPATPGVASVDGREFDSAQAAVDAAEPGDTVRLAGRFDGRIAVTTPNVTLTSAPGRLALVDGGETGDVLTIEADGVTVDRVWVRNSGRDTAGNDAGIWVNGTNATIRDSRVTAVTFGVWVDGVDDATIANNTIVGREAVRPLSYRGNGIQLWKTDGTFVADNRITDVRDGIYYSWSSHVLARGNAMWDLRYGVHYMYSDDNRLVNNTAFDNDVGYALMVSERLELVDNVAFNNSGTSGHGILLKSIDHTEIRDNHLVGNRRGLYVYNSLDNTIAGNLVLGNGVGVHLTAGSVEERVHGNSFVNNDRAVLAVVGELVTWNATDRGNYWSDARRADVDRDGVNEVRHRPAGLAEHLVQRHPQAAVFAASPAFDAVRTAESSFPVVETPGVIDYYPLADPPHDDWRRYYARD</sequence>
<feature type="domain" description="Carbohydrate-binding/sugar hydrolysis" evidence="1">
    <location>
        <begin position="75"/>
        <end position="224"/>
    </location>
</feature>
<dbReference type="GeneID" id="79316767"/>
<dbReference type="AlphaFoldDB" id="A0ABD6A7M1"/>
<dbReference type="InterPro" id="IPR007742">
    <property type="entry name" value="NosD_dom"/>
</dbReference>
<evidence type="ECO:0000313" key="2">
    <source>
        <dbReference type="EMBL" id="MFC7316591.1"/>
    </source>
</evidence>
<name>A0ABD6A7M1_9EURY</name>
<dbReference type="InterPro" id="IPR012334">
    <property type="entry name" value="Pectin_lyas_fold"/>
</dbReference>
<dbReference type="SMART" id="SM00722">
    <property type="entry name" value="CASH"/>
    <property type="match status" value="2"/>
</dbReference>
<gene>
    <name evidence="2" type="primary">nosD</name>
    <name evidence="2" type="ORF">ACFQPE_07235</name>
</gene>
<dbReference type="EMBL" id="JBHTBF010000002">
    <property type="protein sequence ID" value="MFC7316591.1"/>
    <property type="molecule type" value="Genomic_DNA"/>
</dbReference>
<dbReference type="Gene3D" id="2.160.20.10">
    <property type="entry name" value="Single-stranded right-handed beta-helix, Pectin lyase-like"/>
    <property type="match status" value="2"/>
</dbReference>
<accession>A0ABD6A7M1</accession>
<dbReference type="SUPFAM" id="SSF51126">
    <property type="entry name" value="Pectin lyase-like"/>
    <property type="match status" value="1"/>
</dbReference>
<feature type="domain" description="Carbohydrate-binding/sugar hydrolysis" evidence="1">
    <location>
        <begin position="230"/>
        <end position="393"/>
    </location>
</feature>
<dbReference type="InterPro" id="IPR006626">
    <property type="entry name" value="PbH1"/>
</dbReference>
<evidence type="ECO:0000313" key="3">
    <source>
        <dbReference type="Proteomes" id="UP001596547"/>
    </source>
</evidence>
<dbReference type="InterPro" id="IPR026464">
    <property type="entry name" value="NosD_copper_fam"/>
</dbReference>
<keyword evidence="3" id="KW-1185">Reference proteome</keyword>
<organism evidence="2 3">
    <name type="scientific">Halomarina halobia</name>
    <dbReference type="NCBI Taxonomy" id="3033386"/>
    <lineage>
        <taxon>Archaea</taxon>
        <taxon>Methanobacteriati</taxon>
        <taxon>Methanobacteriota</taxon>
        <taxon>Stenosarchaea group</taxon>
        <taxon>Halobacteria</taxon>
        <taxon>Halobacteriales</taxon>
        <taxon>Natronomonadaceae</taxon>
        <taxon>Halomarina</taxon>
    </lineage>
</organism>